<reference evidence="2 3" key="1">
    <citation type="journal article" date="2019" name="Int. J. Syst. Evol. Microbiol.">
        <title>The Global Catalogue of Microorganisms (GCM) 10K type strain sequencing project: providing services to taxonomists for standard genome sequencing and annotation.</title>
        <authorList>
            <consortium name="The Broad Institute Genomics Platform"/>
            <consortium name="The Broad Institute Genome Sequencing Center for Infectious Disease"/>
            <person name="Wu L."/>
            <person name="Ma J."/>
        </authorList>
    </citation>
    <scope>NUCLEOTIDE SEQUENCE [LARGE SCALE GENOMIC DNA]</scope>
    <source>
        <strain evidence="2 3">JCM 13008</strain>
    </source>
</reference>
<keyword evidence="1" id="KW-0732">Signal</keyword>
<comment type="caution">
    <text evidence="2">The sequence shown here is derived from an EMBL/GenBank/DDBJ whole genome shotgun (WGS) entry which is preliminary data.</text>
</comment>
<evidence type="ECO:0000313" key="3">
    <source>
        <dbReference type="Proteomes" id="UP001501581"/>
    </source>
</evidence>
<gene>
    <name evidence="2" type="ORF">GCM10009668_36450</name>
</gene>
<protein>
    <recommendedName>
        <fullName evidence="4">Neocarzinostatin family protein</fullName>
    </recommendedName>
</protein>
<proteinExistence type="predicted"/>
<feature type="chain" id="PRO_5045706309" description="Neocarzinostatin family protein" evidence="1">
    <location>
        <begin position="28"/>
        <end position="257"/>
    </location>
</feature>
<evidence type="ECO:0008006" key="4">
    <source>
        <dbReference type="Google" id="ProtNLM"/>
    </source>
</evidence>
<sequence>MRKSLIGAAVGGLVVTAGLGASAFAHPNTYTVSVGGSSAAGTHLFYASDVSGIAFSVNNGSTTTPMSCANVNAEGNIYSGSGVDPIARITPVTLVNAPNIVTPVDKPAQATEWKDCVGPFNLAMSVNQLNTWEVHATGAVTSGSDTSVAGYISGPNDGPLRAQVYATSGGKSGTSCNFVVEGYADGNFNEATQSLNVTETGFSGDLTIVSAAGNCLGLVTVGSKANFTGSFEFGTDSASNTKGNITVNHPVNLISSP</sequence>
<organism evidence="2 3">
    <name type="scientific">Nocardioides dubius</name>
    <dbReference type="NCBI Taxonomy" id="317019"/>
    <lineage>
        <taxon>Bacteria</taxon>
        <taxon>Bacillati</taxon>
        <taxon>Actinomycetota</taxon>
        <taxon>Actinomycetes</taxon>
        <taxon>Propionibacteriales</taxon>
        <taxon>Nocardioidaceae</taxon>
        <taxon>Nocardioides</taxon>
    </lineage>
</organism>
<dbReference type="RefSeq" id="WP_343996305.1">
    <property type="nucleotide sequence ID" value="NZ_BAAALG010000013.1"/>
</dbReference>
<dbReference type="EMBL" id="BAAALG010000013">
    <property type="protein sequence ID" value="GAA1111742.1"/>
    <property type="molecule type" value="Genomic_DNA"/>
</dbReference>
<feature type="signal peptide" evidence="1">
    <location>
        <begin position="1"/>
        <end position="27"/>
    </location>
</feature>
<accession>A0ABN1U2M3</accession>
<evidence type="ECO:0000256" key="1">
    <source>
        <dbReference type="SAM" id="SignalP"/>
    </source>
</evidence>
<keyword evidence="3" id="KW-1185">Reference proteome</keyword>
<name>A0ABN1U2M3_9ACTN</name>
<dbReference type="Proteomes" id="UP001501581">
    <property type="component" value="Unassembled WGS sequence"/>
</dbReference>
<evidence type="ECO:0000313" key="2">
    <source>
        <dbReference type="EMBL" id="GAA1111742.1"/>
    </source>
</evidence>